<evidence type="ECO:0000256" key="1">
    <source>
        <dbReference type="SAM" id="MobiDB-lite"/>
    </source>
</evidence>
<sequence>MSDDKEPAAEEPAEKKPSSPLSPDEPRYMPTNVTHGDMHGVQTGDVNGNVNVFAPVTSAQANLIVRYAAPQDIRDVRKEFVVPGRFDDALATLRREHVVALCGEGTGRTFTALRLLAHEFGLTKIADMNRSRTLGSIREAELEAGTGIVLDVRDSRDRPFTDREFSQCLSMMRDAQCRLVILLDHVSQAPISALKHTVQLTRPSPVEVAQAALRRLGHVDEASLQTIKNDLAPALEDAAPDKAVLAADLAVQIQLGDLEVAEAIKSLKEEVTEAVAHWFEELDVRAHAYSFAVAVLENQPFEHVMQRAWALDQNIRKARLPEDGKLRPRCVFDKPKNEMLKEIRAKTEIRAHPKHKDLFEETIRFERRDWASGVFKYVWRQYPAAQEVLRDWMGEDATLDRFTEESVQAVCEVVRTVPAHEPLAIIENLGSHRQFGRRALAARALEVLMDDNLVRPLVESTLEKWTKYGGAYQKWTVARVYSSEFGRRDLAKSLEKLTEIGKAEYYTSQNAVVAGVLRMLVNEDIRGIAIETVVSWTGARYRRTGLQPITLALALWVAGFYEHRRAYFIEFGEAFPKHVRDLLRHALADDEYGEHLLTRLGDLALHARWDEAKAAELVRLTSLIAPDLSWWRRRDAVEAVTFQHPTKRSEIRRIFRIARKVQKARKRQPS</sequence>
<dbReference type="EMBL" id="JAXAVV010000041">
    <property type="protein sequence ID" value="MDX8056376.1"/>
    <property type="molecule type" value="Genomic_DNA"/>
</dbReference>
<proteinExistence type="predicted"/>
<evidence type="ECO:0000313" key="3">
    <source>
        <dbReference type="Proteomes" id="UP001271792"/>
    </source>
</evidence>
<feature type="compositionally biased region" description="Basic and acidic residues" evidence="1">
    <location>
        <begin position="1"/>
        <end position="17"/>
    </location>
</feature>
<organism evidence="2 3">
    <name type="scientific">Lentzea kristufekii</name>
    <dbReference type="NCBI Taxonomy" id="3095430"/>
    <lineage>
        <taxon>Bacteria</taxon>
        <taxon>Bacillati</taxon>
        <taxon>Actinomycetota</taxon>
        <taxon>Actinomycetes</taxon>
        <taxon>Pseudonocardiales</taxon>
        <taxon>Pseudonocardiaceae</taxon>
        <taxon>Lentzea</taxon>
    </lineage>
</organism>
<dbReference type="RefSeq" id="WP_319990048.1">
    <property type="nucleotide sequence ID" value="NZ_JAXAVV010000041.1"/>
</dbReference>
<name>A0ABU4U709_9PSEU</name>
<keyword evidence="3" id="KW-1185">Reference proteome</keyword>
<dbReference type="Proteomes" id="UP001271792">
    <property type="component" value="Unassembled WGS sequence"/>
</dbReference>
<protein>
    <submittedName>
        <fullName evidence="2">Uncharacterized protein</fullName>
    </submittedName>
</protein>
<evidence type="ECO:0000313" key="2">
    <source>
        <dbReference type="EMBL" id="MDX8056376.1"/>
    </source>
</evidence>
<accession>A0ABU4U709</accession>
<gene>
    <name evidence="2" type="ORF">SK571_43975</name>
</gene>
<reference evidence="2 3" key="1">
    <citation type="submission" date="2023-11" db="EMBL/GenBank/DDBJ databases">
        <title>Lentzea sokolovensis, sp. nov., Lentzea kristufkii, sp. nov., and Lentzea miocenensis, sp. nov., rare actinobacteria from Sokolov Coal Basin, Miocene lacustrine sediment, Czech Republic.</title>
        <authorList>
            <person name="Lara A."/>
            <person name="Kotroba L."/>
            <person name="Nouioui I."/>
            <person name="Neumann-Schaal M."/>
            <person name="Mast Y."/>
            <person name="Chronakova A."/>
        </authorList>
    </citation>
    <scope>NUCLEOTIDE SEQUENCE [LARGE SCALE GENOMIC DNA]</scope>
    <source>
        <strain evidence="2 3">BCCO 10_0798</strain>
    </source>
</reference>
<feature type="region of interest" description="Disordered" evidence="1">
    <location>
        <begin position="1"/>
        <end position="33"/>
    </location>
</feature>
<comment type="caution">
    <text evidence="2">The sequence shown here is derived from an EMBL/GenBank/DDBJ whole genome shotgun (WGS) entry which is preliminary data.</text>
</comment>